<organism evidence="4 5">
    <name type="scientific">Caldovatus sediminis</name>
    <dbReference type="NCBI Taxonomy" id="2041189"/>
    <lineage>
        <taxon>Bacteria</taxon>
        <taxon>Pseudomonadati</taxon>
        <taxon>Pseudomonadota</taxon>
        <taxon>Alphaproteobacteria</taxon>
        <taxon>Acetobacterales</taxon>
        <taxon>Roseomonadaceae</taxon>
        <taxon>Caldovatus</taxon>
    </lineage>
</organism>
<dbReference type="GO" id="GO:0016301">
    <property type="term" value="F:kinase activity"/>
    <property type="evidence" value="ECO:0007669"/>
    <property type="project" value="UniProtKB-KW"/>
</dbReference>
<dbReference type="SMART" id="SM00091">
    <property type="entry name" value="PAS"/>
    <property type="match status" value="1"/>
</dbReference>
<evidence type="ECO:0000313" key="5">
    <source>
        <dbReference type="Proteomes" id="UP000597507"/>
    </source>
</evidence>
<evidence type="ECO:0000256" key="1">
    <source>
        <dbReference type="SAM" id="MobiDB-lite"/>
    </source>
</evidence>
<dbReference type="InterPro" id="IPR000700">
    <property type="entry name" value="PAS-assoc_C"/>
</dbReference>
<reference evidence="4 5" key="1">
    <citation type="journal article" date="2014" name="Int. J. Syst. Evol. Microbiol.">
        <title>Complete genome sequence of Corynebacterium casei LMG S-19264T (=DSM 44701T), isolated from a smear-ripened cheese.</title>
        <authorList>
            <consortium name="US DOE Joint Genome Institute (JGI-PGF)"/>
            <person name="Walter F."/>
            <person name="Albersmeier A."/>
            <person name="Kalinowski J."/>
            <person name="Ruckert C."/>
        </authorList>
    </citation>
    <scope>NUCLEOTIDE SEQUENCE [LARGE SCALE GENOMIC DNA]</scope>
    <source>
        <strain evidence="4 5">CGMCC 1.16330</strain>
    </source>
</reference>
<keyword evidence="4" id="KW-0808">Transferase</keyword>
<dbReference type="PROSITE" id="PS50113">
    <property type="entry name" value="PAC"/>
    <property type="match status" value="1"/>
</dbReference>
<evidence type="ECO:0000259" key="2">
    <source>
        <dbReference type="PROSITE" id="PS50112"/>
    </source>
</evidence>
<dbReference type="PANTHER" id="PTHR44757:SF2">
    <property type="entry name" value="BIOFILM ARCHITECTURE MAINTENANCE PROTEIN MBAA"/>
    <property type="match status" value="1"/>
</dbReference>
<protein>
    <submittedName>
        <fullName evidence="4">Signal transduction histidine kinase</fullName>
    </submittedName>
</protein>
<feature type="domain" description="PAC" evidence="3">
    <location>
        <begin position="111"/>
        <end position="168"/>
    </location>
</feature>
<sequence length="183" mass="19680">MDAIATGREVVARGARGTEGEGDRAMSGGAAPLSGTELDRLGRALLRTRAEAIVLADRDGAIRFWNPGAERLFGFSAAEALGRPLDIIIPEPQRARHWDGYRRVMDTGESRYGEGDLLAVPGLRKDGSRVSLEFTIVPLRGPDGRIEGMAAILRDVTRRFEELRALRRELAALRGGAGTSASG</sequence>
<dbReference type="InterPro" id="IPR013656">
    <property type="entry name" value="PAS_4"/>
</dbReference>
<dbReference type="CDD" id="cd00130">
    <property type="entry name" value="PAS"/>
    <property type="match status" value="1"/>
</dbReference>
<dbReference type="EMBL" id="BMKS01000009">
    <property type="protein sequence ID" value="GGG40425.1"/>
    <property type="molecule type" value="Genomic_DNA"/>
</dbReference>
<dbReference type="Pfam" id="PF08448">
    <property type="entry name" value="PAS_4"/>
    <property type="match status" value="1"/>
</dbReference>
<keyword evidence="4" id="KW-0418">Kinase</keyword>
<dbReference type="InterPro" id="IPR052155">
    <property type="entry name" value="Biofilm_reg_signaling"/>
</dbReference>
<dbReference type="AlphaFoldDB" id="A0A8J3ED89"/>
<dbReference type="InterPro" id="IPR035965">
    <property type="entry name" value="PAS-like_dom_sf"/>
</dbReference>
<name>A0A8J3ED89_9PROT</name>
<feature type="domain" description="PAS" evidence="2">
    <location>
        <begin position="43"/>
        <end position="108"/>
    </location>
</feature>
<accession>A0A8J3ED89</accession>
<proteinExistence type="predicted"/>
<dbReference type="NCBIfam" id="TIGR00229">
    <property type="entry name" value="sensory_box"/>
    <property type="match status" value="1"/>
</dbReference>
<dbReference type="Proteomes" id="UP000597507">
    <property type="component" value="Unassembled WGS sequence"/>
</dbReference>
<dbReference type="InterPro" id="IPR000014">
    <property type="entry name" value="PAS"/>
</dbReference>
<gene>
    <name evidence="4" type="ORF">GCM10010964_30050</name>
</gene>
<dbReference type="Gene3D" id="3.30.450.20">
    <property type="entry name" value="PAS domain"/>
    <property type="match status" value="1"/>
</dbReference>
<comment type="caution">
    <text evidence="4">The sequence shown here is derived from an EMBL/GenBank/DDBJ whole genome shotgun (WGS) entry which is preliminary data.</text>
</comment>
<evidence type="ECO:0000259" key="3">
    <source>
        <dbReference type="PROSITE" id="PS50113"/>
    </source>
</evidence>
<evidence type="ECO:0000313" key="4">
    <source>
        <dbReference type="EMBL" id="GGG40425.1"/>
    </source>
</evidence>
<keyword evidence="5" id="KW-1185">Reference proteome</keyword>
<dbReference type="PROSITE" id="PS50112">
    <property type="entry name" value="PAS"/>
    <property type="match status" value="1"/>
</dbReference>
<dbReference type="PANTHER" id="PTHR44757">
    <property type="entry name" value="DIGUANYLATE CYCLASE DGCP"/>
    <property type="match status" value="1"/>
</dbReference>
<feature type="region of interest" description="Disordered" evidence="1">
    <location>
        <begin position="12"/>
        <end position="31"/>
    </location>
</feature>
<dbReference type="SUPFAM" id="SSF55785">
    <property type="entry name" value="PYP-like sensor domain (PAS domain)"/>
    <property type="match status" value="1"/>
</dbReference>